<sequence>MLLESWDLDLILPPALDSKKDKYLALKVLTAHTTNVQKKQELHILLTIQQMKGRVHYELPLLWDRFPLESRHGVHHCFALSVHFSDVESLRLSCPTNSLSLHIVQKAIASVLKSLCILHSR</sequence>
<dbReference type="InterPro" id="IPR011009">
    <property type="entry name" value="Kinase-like_dom_sf"/>
</dbReference>
<accession>A0A9P5NZB9</accession>
<comment type="caution">
    <text evidence="1">The sequence shown here is derived from an EMBL/GenBank/DDBJ whole genome shotgun (WGS) entry which is preliminary data.</text>
</comment>
<evidence type="ECO:0000313" key="1">
    <source>
        <dbReference type="EMBL" id="KAF8910465.1"/>
    </source>
</evidence>
<dbReference type="SUPFAM" id="SSF56112">
    <property type="entry name" value="Protein kinase-like (PK-like)"/>
    <property type="match status" value="1"/>
</dbReference>
<dbReference type="Gene3D" id="1.10.510.10">
    <property type="entry name" value="Transferase(Phosphotransferase) domain 1"/>
    <property type="match status" value="1"/>
</dbReference>
<dbReference type="Gene3D" id="3.30.200.20">
    <property type="entry name" value="Phosphorylase Kinase, domain 1"/>
    <property type="match status" value="1"/>
</dbReference>
<organism evidence="1 2">
    <name type="scientific">Gymnopilus junonius</name>
    <name type="common">Spectacular rustgill mushroom</name>
    <name type="synonym">Gymnopilus spectabilis subsp. junonius</name>
    <dbReference type="NCBI Taxonomy" id="109634"/>
    <lineage>
        <taxon>Eukaryota</taxon>
        <taxon>Fungi</taxon>
        <taxon>Dikarya</taxon>
        <taxon>Basidiomycota</taxon>
        <taxon>Agaricomycotina</taxon>
        <taxon>Agaricomycetes</taxon>
        <taxon>Agaricomycetidae</taxon>
        <taxon>Agaricales</taxon>
        <taxon>Agaricineae</taxon>
        <taxon>Hymenogastraceae</taxon>
        <taxon>Gymnopilus</taxon>
    </lineage>
</organism>
<dbReference type="Proteomes" id="UP000724874">
    <property type="component" value="Unassembled WGS sequence"/>
</dbReference>
<proteinExistence type="predicted"/>
<protein>
    <submittedName>
        <fullName evidence="1">Uncharacterized protein</fullName>
    </submittedName>
</protein>
<dbReference type="EMBL" id="JADNYJ010000006">
    <property type="protein sequence ID" value="KAF8910465.1"/>
    <property type="molecule type" value="Genomic_DNA"/>
</dbReference>
<name>A0A9P5NZB9_GYMJU</name>
<reference evidence="1" key="1">
    <citation type="submission" date="2020-11" db="EMBL/GenBank/DDBJ databases">
        <authorList>
            <consortium name="DOE Joint Genome Institute"/>
            <person name="Ahrendt S."/>
            <person name="Riley R."/>
            <person name="Andreopoulos W."/>
            <person name="LaButti K."/>
            <person name="Pangilinan J."/>
            <person name="Ruiz-duenas F.J."/>
            <person name="Barrasa J.M."/>
            <person name="Sanchez-Garcia M."/>
            <person name="Camarero S."/>
            <person name="Miyauchi S."/>
            <person name="Serrano A."/>
            <person name="Linde D."/>
            <person name="Babiker R."/>
            <person name="Drula E."/>
            <person name="Ayuso-Fernandez I."/>
            <person name="Pacheco R."/>
            <person name="Padilla G."/>
            <person name="Ferreira P."/>
            <person name="Barriuso J."/>
            <person name="Kellner H."/>
            <person name="Castanera R."/>
            <person name="Alfaro M."/>
            <person name="Ramirez L."/>
            <person name="Pisabarro A.G."/>
            <person name="Kuo A."/>
            <person name="Tritt A."/>
            <person name="Lipzen A."/>
            <person name="He G."/>
            <person name="Yan M."/>
            <person name="Ng V."/>
            <person name="Cullen D."/>
            <person name="Martin F."/>
            <person name="Rosso M.-N."/>
            <person name="Henrissat B."/>
            <person name="Hibbett D."/>
            <person name="Martinez A.T."/>
            <person name="Grigoriev I.V."/>
        </authorList>
    </citation>
    <scope>NUCLEOTIDE SEQUENCE</scope>
    <source>
        <strain evidence="1">AH 44721</strain>
    </source>
</reference>
<keyword evidence="2" id="KW-1185">Reference proteome</keyword>
<gene>
    <name evidence="1" type="ORF">CPB84DRAFT_1220706</name>
</gene>
<evidence type="ECO:0000313" key="2">
    <source>
        <dbReference type="Proteomes" id="UP000724874"/>
    </source>
</evidence>
<dbReference type="AlphaFoldDB" id="A0A9P5NZB9"/>